<feature type="disulfide bond" evidence="8">
    <location>
        <begin position="531"/>
        <end position="545"/>
    </location>
</feature>
<feature type="disulfide bond" evidence="7">
    <location>
        <begin position="2025"/>
        <end position="2052"/>
    </location>
</feature>
<evidence type="ECO:0000259" key="11">
    <source>
        <dbReference type="PROSITE" id="PS50025"/>
    </source>
</evidence>
<feature type="disulfide bond" evidence="8">
    <location>
        <begin position="220"/>
        <end position="229"/>
    </location>
</feature>
<evidence type="ECO:0000256" key="5">
    <source>
        <dbReference type="ARBA" id="ARBA00023292"/>
    </source>
</evidence>
<dbReference type="Gene3D" id="2.10.25.10">
    <property type="entry name" value="Laminin"/>
    <property type="match status" value="4"/>
</dbReference>
<keyword evidence="1" id="KW-0732">Signal</keyword>
<evidence type="ECO:0000256" key="9">
    <source>
        <dbReference type="SAM" id="Coils"/>
    </source>
</evidence>
<feature type="disulfide bond" evidence="8">
    <location>
        <begin position="568"/>
        <end position="577"/>
    </location>
</feature>
<evidence type="ECO:0000313" key="14">
    <source>
        <dbReference type="EMBL" id="KAF7272894.1"/>
    </source>
</evidence>
<dbReference type="SMART" id="SM00282">
    <property type="entry name" value="LamG"/>
    <property type="match status" value="4"/>
</dbReference>
<dbReference type="GO" id="GO:0009887">
    <property type="term" value="P:animal organ morphogenesis"/>
    <property type="evidence" value="ECO:0007669"/>
    <property type="project" value="TreeGrafter"/>
</dbReference>
<dbReference type="InterPro" id="IPR050440">
    <property type="entry name" value="Laminin/Netrin_ECM"/>
</dbReference>
<feature type="coiled-coil region" evidence="9">
    <location>
        <begin position="816"/>
        <end position="917"/>
    </location>
</feature>
<dbReference type="PRINTS" id="PR00011">
    <property type="entry name" value="EGFLAMININ"/>
</dbReference>
<comment type="caution">
    <text evidence="6">Lacks conserved residue(s) required for the propagation of feature annotation.</text>
</comment>
<keyword evidence="2" id="KW-0677">Repeat</keyword>
<keyword evidence="5 8" id="KW-0424">Laminin EGF-like domain</keyword>
<feature type="disulfide bond" evidence="8">
    <location>
        <begin position="168"/>
        <end position="177"/>
    </location>
</feature>
<evidence type="ECO:0000256" key="6">
    <source>
        <dbReference type="PROSITE-ProRule" id="PRU00076"/>
    </source>
</evidence>
<feature type="disulfide bond" evidence="8">
    <location>
        <begin position="468"/>
        <end position="477"/>
    </location>
</feature>
<dbReference type="GO" id="GO:0005604">
    <property type="term" value="C:basement membrane"/>
    <property type="evidence" value="ECO:0007669"/>
    <property type="project" value="UniProtKB-ARBA"/>
</dbReference>
<keyword evidence="4" id="KW-0325">Glycoprotein</keyword>
<organism evidence="14 15">
    <name type="scientific">Rhynchophorus ferrugineus</name>
    <name type="common">Red palm weevil</name>
    <name type="synonym">Curculio ferrugineus</name>
    <dbReference type="NCBI Taxonomy" id="354439"/>
    <lineage>
        <taxon>Eukaryota</taxon>
        <taxon>Metazoa</taxon>
        <taxon>Ecdysozoa</taxon>
        <taxon>Arthropoda</taxon>
        <taxon>Hexapoda</taxon>
        <taxon>Insecta</taxon>
        <taxon>Pterygota</taxon>
        <taxon>Neoptera</taxon>
        <taxon>Endopterygota</taxon>
        <taxon>Coleoptera</taxon>
        <taxon>Polyphaga</taxon>
        <taxon>Cucujiformia</taxon>
        <taxon>Curculionidae</taxon>
        <taxon>Dryophthorinae</taxon>
        <taxon>Rhynchophorus</taxon>
    </lineage>
</organism>
<accession>A0A834MCE9</accession>
<feature type="disulfide bond" evidence="8">
    <location>
        <begin position="548"/>
        <end position="560"/>
    </location>
</feature>
<evidence type="ECO:0000259" key="13">
    <source>
        <dbReference type="PROSITE" id="PS50027"/>
    </source>
</evidence>
<feature type="domain" description="Laminin EGF-like" evidence="13">
    <location>
        <begin position="449"/>
        <end position="493"/>
    </location>
</feature>
<name>A0A834MCE9_RHYFE</name>
<evidence type="ECO:0000256" key="3">
    <source>
        <dbReference type="ARBA" id="ARBA00023157"/>
    </source>
</evidence>
<dbReference type="InterPro" id="IPR000742">
    <property type="entry name" value="EGF"/>
</dbReference>
<dbReference type="PANTHER" id="PTHR10574">
    <property type="entry name" value="NETRIN/LAMININ-RELATED"/>
    <property type="match status" value="1"/>
</dbReference>
<dbReference type="EMBL" id="JAACXV010013659">
    <property type="protein sequence ID" value="KAF7272894.1"/>
    <property type="molecule type" value="Genomic_DNA"/>
</dbReference>
<keyword evidence="6" id="KW-0245">EGF-like domain</keyword>
<dbReference type="SUPFAM" id="SSF49899">
    <property type="entry name" value="Concanavalin A-like lectins/glucanases"/>
    <property type="match status" value="4"/>
</dbReference>
<evidence type="ECO:0000313" key="15">
    <source>
        <dbReference type="Proteomes" id="UP000625711"/>
    </source>
</evidence>
<reference evidence="14" key="1">
    <citation type="submission" date="2020-08" db="EMBL/GenBank/DDBJ databases">
        <title>Genome sequencing and assembly of the red palm weevil Rhynchophorus ferrugineus.</title>
        <authorList>
            <person name="Dias G.B."/>
            <person name="Bergman C.M."/>
            <person name="Manee M."/>
        </authorList>
    </citation>
    <scope>NUCLEOTIDE SEQUENCE</scope>
    <source>
        <strain evidence="14">AA-2017</strain>
        <tissue evidence="14">Whole larva</tissue>
    </source>
</reference>
<feature type="region of interest" description="Disordered" evidence="10">
    <location>
        <begin position="1101"/>
        <end position="1125"/>
    </location>
</feature>
<dbReference type="Gene3D" id="2.60.120.200">
    <property type="match status" value="4"/>
</dbReference>
<dbReference type="SMART" id="SM00281">
    <property type="entry name" value="LamB"/>
    <property type="match status" value="1"/>
</dbReference>
<dbReference type="Pfam" id="PF00053">
    <property type="entry name" value="EGF_laminin"/>
    <property type="match status" value="8"/>
</dbReference>
<dbReference type="PROSITE" id="PS50026">
    <property type="entry name" value="EGF_3"/>
    <property type="match status" value="1"/>
</dbReference>
<keyword evidence="15" id="KW-1185">Reference proteome</keyword>
<evidence type="ECO:0000259" key="12">
    <source>
        <dbReference type="PROSITE" id="PS50026"/>
    </source>
</evidence>
<dbReference type="Gene3D" id="2.170.300.10">
    <property type="entry name" value="Tie2 ligand-binding domain superfamily"/>
    <property type="match status" value="2"/>
</dbReference>
<feature type="domain" description="EGF-like" evidence="12">
    <location>
        <begin position="495"/>
        <end position="529"/>
    </location>
</feature>
<dbReference type="PANTHER" id="PTHR10574:SF444">
    <property type="entry name" value="BASEMENT MEMBRANE-SPECIFIC HEPARAN SULFATE PROTEOGLYCAN CORE PROTEIN"/>
    <property type="match status" value="1"/>
</dbReference>
<keyword evidence="9" id="KW-0175">Coiled coil</keyword>
<feature type="disulfide bond" evidence="8">
    <location>
        <begin position="53"/>
        <end position="65"/>
    </location>
</feature>
<comment type="caution">
    <text evidence="14">The sequence shown here is derived from an EMBL/GenBank/DDBJ whole genome shotgun (WGS) entry which is preliminary data.</text>
</comment>
<dbReference type="InterPro" id="IPR000034">
    <property type="entry name" value="Laminin_IV"/>
</dbReference>
<feature type="domain" description="Laminin EGF-like" evidence="13">
    <location>
        <begin position="5"/>
        <end position="52"/>
    </location>
</feature>
<feature type="disulfide bond" evidence="8">
    <location>
        <begin position="5"/>
        <end position="17"/>
    </location>
</feature>
<evidence type="ECO:0000256" key="2">
    <source>
        <dbReference type="ARBA" id="ARBA00022737"/>
    </source>
</evidence>
<dbReference type="FunFam" id="2.10.25.10:FF:000188">
    <property type="entry name" value="Laminin subunit gamma 2"/>
    <property type="match status" value="1"/>
</dbReference>
<feature type="compositionally biased region" description="Basic and acidic residues" evidence="10">
    <location>
        <begin position="1101"/>
        <end position="1116"/>
    </location>
</feature>
<evidence type="ECO:0000256" key="8">
    <source>
        <dbReference type="PROSITE-ProRule" id="PRU00460"/>
    </source>
</evidence>
<feature type="domain" description="Laminin EGF-like" evidence="13">
    <location>
        <begin position="147"/>
        <end position="192"/>
    </location>
</feature>
<dbReference type="Pfam" id="PF02210">
    <property type="entry name" value="Laminin_G_2"/>
    <property type="match status" value="3"/>
</dbReference>
<evidence type="ECO:0000256" key="10">
    <source>
        <dbReference type="SAM" id="MobiDB-lite"/>
    </source>
</evidence>
<feature type="disulfide bond" evidence="8">
    <location>
        <begin position="147"/>
        <end position="159"/>
    </location>
</feature>
<dbReference type="InterPro" id="IPR013320">
    <property type="entry name" value="ConA-like_dom_sf"/>
</dbReference>
<gene>
    <name evidence="14" type="ORF">GWI33_014372</name>
</gene>
<feature type="domain" description="Laminin EGF-like" evidence="13">
    <location>
        <begin position="494"/>
        <end position="547"/>
    </location>
</feature>
<dbReference type="PROSITE" id="PS50025">
    <property type="entry name" value="LAM_G_DOMAIN"/>
    <property type="match status" value="3"/>
</dbReference>
<dbReference type="InterPro" id="IPR002049">
    <property type="entry name" value="LE_dom"/>
</dbReference>
<dbReference type="SUPFAM" id="SSF57196">
    <property type="entry name" value="EGF/Laminin"/>
    <property type="match status" value="4"/>
</dbReference>
<dbReference type="PROSITE" id="PS50027">
    <property type="entry name" value="EGF_LAM_2"/>
    <property type="match status" value="7"/>
</dbReference>
<dbReference type="CDD" id="cd00110">
    <property type="entry name" value="LamG"/>
    <property type="match status" value="3"/>
</dbReference>
<dbReference type="Pfam" id="PF00052">
    <property type="entry name" value="Laminin_B"/>
    <property type="match status" value="1"/>
</dbReference>
<feature type="disulfide bond" evidence="8">
    <location>
        <begin position="149"/>
        <end position="166"/>
    </location>
</feature>
<feature type="domain" description="Laminin EGF-like" evidence="13">
    <location>
        <begin position="193"/>
        <end position="249"/>
    </location>
</feature>
<feature type="disulfide bond" evidence="7">
    <location>
        <begin position="1841"/>
        <end position="1868"/>
    </location>
</feature>
<dbReference type="FunFam" id="2.10.25.10:FF:000082">
    <property type="entry name" value="Laminin subunit alpha 1"/>
    <property type="match status" value="2"/>
</dbReference>
<feature type="disulfide bond" evidence="8">
    <location>
        <begin position="55"/>
        <end position="72"/>
    </location>
</feature>
<evidence type="ECO:0000256" key="7">
    <source>
        <dbReference type="PROSITE-ProRule" id="PRU00122"/>
    </source>
</evidence>
<proteinExistence type="predicted"/>
<evidence type="ECO:0000256" key="1">
    <source>
        <dbReference type="ARBA" id="ARBA00022729"/>
    </source>
</evidence>
<feature type="disulfide bond" evidence="8">
    <location>
        <begin position="74"/>
        <end position="83"/>
    </location>
</feature>
<dbReference type="FunFam" id="2.10.25.10:FF:000074">
    <property type="entry name" value="Laminin subunit alpha"/>
    <property type="match status" value="1"/>
</dbReference>
<protein>
    <submittedName>
        <fullName evidence="14">Uncharacterized protein</fullName>
    </submittedName>
</protein>
<feature type="domain" description="Laminin G" evidence="11">
    <location>
        <begin position="1873"/>
        <end position="2052"/>
    </location>
</feature>
<feature type="disulfide bond" evidence="6">
    <location>
        <begin position="519"/>
        <end position="528"/>
    </location>
</feature>
<feature type="domain" description="Laminin G" evidence="11">
    <location>
        <begin position="1309"/>
        <end position="1481"/>
    </location>
</feature>
<dbReference type="SMART" id="SM00180">
    <property type="entry name" value="EGF_Lam"/>
    <property type="match status" value="8"/>
</dbReference>
<feature type="domain" description="Laminin EGF-like" evidence="13">
    <location>
        <begin position="548"/>
        <end position="594"/>
    </location>
</feature>
<feature type="disulfide bond" evidence="8">
    <location>
        <begin position="7"/>
        <end position="24"/>
    </location>
</feature>
<dbReference type="GO" id="GO:0048731">
    <property type="term" value="P:system development"/>
    <property type="evidence" value="ECO:0007669"/>
    <property type="project" value="UniProtKB-ARBA"/>
</dbReference>
<dbReference type="PROSITE" id="PS01248">
    <property type="entry name" value="EGF_LAM_1"/>
    <property type="match status" value="5"/>
</dbReference>
<dbReference type="Proteomes" id="UP000625711">
    <property type="component" value="Unassembled WGS sequence"/>
</dbReference>
<evidence type="ECO:0000256" key="4">
    <source>
        <dbReference type="ARBA" id="ARBA00023180"/>
    </source>
</evidence>
<dbReference type="GO" id="GO:0009888">
    <property type="term" value="P:tissue development"/>
    <property type="evidence" value="ECO:0007669"/>
    <property type="project" value="TreeGrafter"/>
</dbReference>
<sequence length="2057" mass="233472">MFLACNCDPNGSKYSSCDPHTGNCICKNHYEGRSCEKCKDGYWKTFKKDCIKCHCNERGSVDNVCDGETGQCKCRPGITGQNCDRCMDSYYGTVDTGCIECEPCTKPGHVCGKGGRCVCPELTIGSKCDRCMSNAFGFEPDIGCKACNCSEEGSVSLQCHQTLGTCFCKPGFNGEQCNACSFGYFGYPKCRKCNCNVHGTSSEYCRDGQCQCDNDGKCACKEHVSGDKCSTCKEGTFGLTQENPKGCTKCFCFLRSKNCRDTRYSWDKIRDPKSLDLKEEVSSEMISLPRQFTGDLTSSYGGYLSINSTGGRFTVYLHGNSISLQSEINTVETRMHEKNWRYTGGNLPEHCQSRFTRQCLLLVLQNVTTIIIKGQDMNFRIMEVLLDSARPYIPYNRTSHTVEQCECPPEYTGLSCQDPNEGFYRYYPKDTEETPSPWIDRLIGVARQCYCNGRSNKCDPSTGHCIDCADNTTGPYCEDCASGHYNHRGQCLPCPCPSENSNNAESCHLLLKGGFRCICRKGYRGETCDLCDNKYYRDPSQYTKCIPCNCHKYGSLSDSCDQYGRCRCRPGFHGNKCNECSNPREYIKNGYCTPCEECTQLLFHDIDELNRAIDEAERLFDTGVTPPWKLLQETKRRYQNLSGEFHKKNGQATDLLDDDIITEMEERVSYMKRKVEELDKTADKSAEDIKRNAENADEAGNHVRMLRRRLDDAIKTLKNFGNTDLEDQEIANALNIKPYFQDILHRLHHIQGKNHNETLNRCKYAFGNYSSRPVNLPYDKLNALTERLMDIVKISREIEKRSDDAQMQTDRNRKRYNAVKELVDDLNNQLSIHNENLDHVDENLKDVEDAYAKLQKMYGAMQDLDFSDLDGVKKRIDQFDIDKDELEALLDKANKHAVQVKQTIDDYERKLNVTKEESRKIDASTAFQQIVDVIEEARKLADEGRAILQRALDIIYPKDQDSLGNKASVDHGSSDRMRHRIENLSNISNSFNTIKKQIGDIRYNLIQSGKTNNELNKALLDVERRLSDGRYTDDLNEVIRNATQISEDMGRVDEAVAKLKQRGQNELFENIKTFRNLTSPEECDKVREEMDKTRVNLDKLKRLLDRDDGERPEGGDPRSPGFDDVGSQIKRLQDAIVYAKQVAETVDIPVSLENCTLSYTIPYAEAFRSLAVTFNCENCKLFQWNSPDGVMELTVNKGIVELSTNDQRLALKSVFNTTLENTVMVLRTGELIQIKLEDEQTWNKMKIGDKFSIIYPHNRIQLGGGTDSSNSSYVYKLYVNDRNIGVWAAKSLHGSCQGQSRVFTRDTETNKAFFYGNGYKMVGITDTMRPNEFSLRFDFATFDEDSIIYLAQDTEVPCSFIAITIVDGYIRLDVRHSNNQSASLQTKKKYNDGKEHYVELAMQYKDRKTQHYNIRVDMENANETNLLQSKDVFRLRKSQHFLGGVSPNISTSCLDITTTSFLGILSKDNSLGDELISTGIVPLSLKKQLELDKVWFDGNGTVNLNFPIKSFKGSPKLNNISFVVRPRNGNAALVHVQNLSVIALRDKFVEIRLLDEGPYTINKTVNIDMYNWVSVTFKKDKLVARLNGEEEQIIQRSRTESLPKQNQVQVTLGSAPGYNSLYGGITDLVVNDNKIMFSSETVESFLKAKIGREEPLKIPTVTLKDLAVSVLATNTMQNTERCSPIAAYPTEPSAVSFGDQSDESYIQMENIFNDHQFTLEFELRTFEPNGMIFISAGDTMPPEYYLLEIRDGLITLTTKSKKRPPRRWPLTFTKKMNDGQWHKIKVLKKNDRTLQIFDGGMKRRAKISKTYTGNALYFGGFPNGYISYPELLDKVTPFRGCIKNLLVNDKIKLPIKRKEVQYNNVRQCYSRIEEGAYFGGDAHAIYRRNFRISKFLEFSFDFRTSEQNGILLAVTGTTRYPALYVELQDGAMIMRINLGNGIESSVINNLNSDFALCNNMWHQVTAVYSSTELTVIVDGIRKSWVQSEASSSVIEETVAPLYIGGLPDNEESLDAVRTNENFKGCIKNLRIEGRKIEWADMHELDNLLLNSCPVAAA</sequence>
<feature type="disulfide bond" evidence="8">
    <location>
        <begin position="26"/>
        <end position="35"/>
    </location>
</feature>
<dbReference type="PROSITE" id="PS00022">
    <property type="entry name" value="EGF_1"/>
    <property type="match status" value="1"/>
</dbReference>
<dbReference type="InterPro" id="IPR001791">
    <property type="entry name" value="Laminin_G"/>
</dbReference>
<dbReference type="OrthoDB" id="8545473at2759"/>
<dbReference type="CDD" id="cd00055">
    <property type="entry name" value="EGF_Lam"/>
    <property type="match status" value="7"/>
</dbReference>
<feature type="domain" description="Laminin G" evidence="11">
    <location>
        <begin position="1695"/>
        <end position="1868"/>
    </location>
</feature>
<feature type="domain" description="Laminin EGF-like" evidence="13">
    <location>
        <begin position="53"/>
        <end position="100"/>
    </location>
</feature>
<keyword evidence="3 6" id="KW-1015">Disulfide bond</keyword>